<dbReference type="GO" id="GO:0050660">
    <property type="term" value="F:flavin adenine dinucleotide binding"/>
    <property type="evidence" value="ECO:0007669"/>
    <property type="project" value="InterPro"/>
</dbReference>
<dbReference type="Pfam" id="PF02770">
    <property type="entry name" value="Acyl-CoA_dh_M"/>
    <property type="match status" value="1"/>
</dbReference>
<feature type="domain" description="Acyl-CoA oxidase/dehydrogenase middle" evidence="7">
    <location>
        <begin position="139"/>
        <end position="220"/>
    </location>
</feature>
<protein>
    <submittedName>
        <fullName evidence="9">Acyl-CoA/acyl-ACP dehydrogenase</fullName>
    </submittedName>
</protein>
<dbReference type="GO" id="GO:0003995">
    <property type="term" value="F:acyl-CoA dehydrogenase activity"/>
    <property type="evidence" value="ECO:0007669"/>
    <property type="project" value="TreeGrafter"/>
</dbReference>
<sequence>MSPDLRTPVSAEGRRLLELLRPYLPVLKEEAAANDRAAALPAHLFARMRKDGVMGATVPRDHGGIGVTRMHDVAVALRELAQADAGVALALHMQFSRGLTMTYEARHGAPNARRLASDILRQMAAGEAVVCGAVKDTKQVTALTRGDDGTYRLTGRKTLVSMAPIATHFVISAQLHEPGQPVRLAAPVVPRHTPGLTVEDNWDGMGMRSSGSVDIVFDACPVPEENVLPRGLLDEPSDAALAGQTVSSITMLGIYVGLAEAARDLAVAATRRRGEPQSGVRTLLAEIDTRLYALRCAVTHALAEADRLSEDLSGDPDERGRGMMTPFQYAKFLVNKHAVGIVDDCVTVVGGAAYTGKHPLSKLYRDVRAGGFMHPYNHADAVDYLSAQALR</sequence>
<name>A0A7Y6IK48_9ACTN</name>
<dbReference type="RefSeq" id="WP_175599142.1">
    <property type="nucleotide sequence ID" value="NZ_JABWGO010000001.1"/>
</dbReference>
<feature type="domain" description="Acyl-CoA dehydrogenase/oxidase N-terminal" evidence="8">
    <location>
        <begin position="28"/>
        <end position="112"/>
    </location>
</feature>
<evidence type="ECO:0000259" key="6">
    <source>
        <dbReference type="Pfam" id="PF00441"/>
    </source>
</evidence>
<reference evidence="9 10" key="1">
    <citation type="submission" date="2020-06" db="EMBL/GenBank/DDBJ databases">
        <authorList>
            <person name="Chanama M."/>
        </authorList>
    </citation>
    <scope>NUCLEOTIDE SEQUENCE [LARGE SCALE GENOMIC DNA]</scope>
    <source>
        <strain evidence="9 10">TBRC6557</strain>
    </source>
</reference>
<evidence type="ECO:0000256" key="3">
    <source>
        <dbReference type="ARBA" id="ARBA00022630"/>
    </source>
</evidence>
<dbReference type="InterPro" id="IPR013786">
    <property type="entry name" value="AcylCoA_DH/ox_N"/>
</dbReference>
<evidence type="ECO:0000259" key="7">
    <source>
        <dbReference type="Pfam" id="PF02770"/>
    </source>
</evidence>
<evidence type="ECO:0000256" key="2">
    <source>
        <dbReference type="ARBA" id="ARBA00009347"/>
    </source>
</evidence>
<dbReference type="Gene3D" id="1.10.540.10">
    <property type="entry name" value="Acyl-CoA dehydrogenase/oxidase, N-terminal domain"/>
    <property type="match status" value="1"/>
</dbReference>
<dbReference type="InterPro" id="IPR037069">
    <property type="entry name" value="AcylCoA_DH/ox_N_sf"/>
</dbReference>
<dbReference type="AlphaFoldDB" id="A0A7Y6IK48"/>
<proteinExistence type="inferred from homology"/>
<accession>A0A7Y6IK48</accession>
<dbReference type="Pfam" id="PF00441">
    <property type="entry name" value="Acyl-CoA_dh_1"/>
    <property type="match status" value="1"/>
</dbReference>
<dbReference type="Gene3D" id="1.20.140.10">
    <property type="entry name" value="Butyryl-CoA Dehydrogenase, subunit A, domain 3"/>
    <property type="match status" value="1"/>
</dbReference>
<keyword evidence="5" id="KW-0560">Oxidoreductase</keyword>
<dbReference type="CDD" id="cd00567">
    <property type="entry name" value="ACAD"/>
    <property type="match status" value="1"/>
</dbReference>
<evidence type="ECO:0000313" key="10">
    <source>
        <dbReference type="Proteomes" id="UP000546126"/>
    </source>
</evidence>
<dbReference type="Proteomes" id="UP000546126">
    <property type="component" value="Unassembled WGS sequence"/>
</dbReference>
<dbReference type="InterPro" id="IPR046373">
    <property type="entry name" value="Acyl-CoA_Oxase/DH_mid-dom_sf"/>
</dbReference>
<dbReference type="PANTHER" id="PTHR43884:SF12">
    <property type="entry name" value="ISOVALERYL-COA DEHYDROGENASE, MITOCHONDRIAL-RELATED"/>
    <property type="match status" value="1"/>
</dbReference>
<keyword evidence="4 5" id="KW-0274">FAD</keyword>
<dbReference type="InterPro" id="IPR009100">
    <property type="entry name" value="AcylCoA_DH/oxidase_NM_dom_sf"/>
</dbReference>
<dbReference type="InterPro" id="IPR006091">
    <property type="entry name" value="Acyl-CoA_Oxase/DH_mid-dom"/>
</dbReference>
<dbReference type="Gene3D" id="2.40.110.10">
    <property type="entry name" value="Butyryl-CoA Dehydrogenase, subunit A, domain 2"/>
    <property type="match status" value="1"/>
</dbReference>
<evidence type="ECO:0000313" key="9">
    <source>
        <dbReference type="EMBL" id="NUW39627.1"/>
    </source>
</evidence>
<dbReference type="PANTHER" id="PTHR43884">
    <property type="entry name" value="ACYL-COA DEHYDROGENASE"/>
    <property type="match status" value="1"/>
</dbReference>
<dbReference type="InterPro" id="IPR036250">
    <property type="entry name" value="AcylCo_DH-like_C"/>
</dbReference>
<dbReference type="SUPFAM" id="SSF47203">
    <property type="entry name" value="Acyl-CoA dehydrogenase C-terminal domain-like"/>
    <property type="match status" value="1"/>
</dbReference>
<keyword evidence="10" id="KW-1185">Reference proteome</keyword>
<evidence type="ECO:0000256" key="4">
    <source>
        <dbReference type="ARBA" id="ARBA00022827"/>
    </source>
</evidence>
<comment type="cofactor">
    <cofactor evidence="1 5">
        <name>FAD</name>
        <dbReference type="ChEBI" id="CHEBI:57692"/>
    </cofactor>
</comment>
<dbReference type="PIRSF" id="PIRSF016578">
    <property type="entry name" value="HsaA"/>
    <property type="match status" value="1"/>
</dbReference>
<comment type="similarity">
    <text evidence="2 5">Belongs to the acyl-CoA dehydrogenase family.</text>
</comment>
<dbReference type="EMBL" id="JABWGO010000001">
    <property type="protein sequence ID" value="NUW39627.1"/>
    <property type="molecule type" value="Genomic_DNA"/>
</dbReference>
<feature type="domain" description="Acyl-CoA dehydrogenase/oxidase C-terminal" evidence="6">
    <location>
        <begin position="249"/>
        <end position="370"/>
    </location>
</feature>
<gene>
    <name evidence="9" type="ORF">HT134_05700</name>
</gene>
<dbReference type="SUPFAM" id="SSF56645">
    <property type="entry name" value="Acyl-CoA dehydrogenase NM domain-like"/>
    <property type="match status" value="1"/>
</dbReference>
<dbReference type="Pfam" id="PF02771">
    <property type="entry name" value="Acyl-CoA_dh_N"/>
    <property type="match status" value="1"/>
</dbReference>
<evidence type="ECO:0000256" key="1">
    <source>
        <dbReference type="ARBA" id="ARBA00001974"/>
    </source>
</evidence>
<keyword evidence="3 5" id="KW-0285">Flavoprotein</keyword>
<evidence type="ECO:0000259" key="8">
    <source>
        <dbReference type="Pfam" id="PF02771"/>
    </source>
</evidence>
<dbReference type="InterPro" id="IPR009075">
    <property type="entry name" value="AcylCo_DH/oxidase_C"/>
</dbReference>
<comment type="caution">
    <text evidence="9">The sequence shown here is derived from an EMBL/GenBank/DDBJ whole genome shotgun (WGS) entry which is preliminary data.</text>
</comment>
<evidence type="ECO:0000256" key="5">
    <source>
        <dbReference type="RuleBase" id="RU362125"/>
    </source>
</evidence>
<organism evidence="9 10">
    <name type="scientific">Nonomuraea rhodomycinica</name>
    <dbReference type="NCBI Taxonomy" id="1712872"/>
    <lineage>
        <taxon>Bacteria</taxon>
        <taxon>Bacillati</taxon>
        <taxon>Actinomycetota</taxon>
        <taxon>Actinomycetes</taxon>
        <taxon>Streptosporangiales</taxon>
        <taxon>Streptosporangiaceae</taxon>
        <taxon>Nonomuraea</taxon>
    </lineage>
</organism>